<feature type="domain" description="Glycosyltransferase 2-like" evidence="5">
    <location>
        <begin position="1"/>
        <end position="79"/>
    </location>
</feature>
<organism evidence="6 7">
    <name type="scientific">Microtetraspora fusca</name>
    <dbReference type="NCBI Taxonomy" id="1997"/>
    <lineage>
        <taxon>Bacteria</taxon>
        <taxon>Bacillati</taxon>
        <taxon>Actinomycetota</taxon>
        <taxon>Actinomycetes</taxon>
        <taxon>Streptosporangiales</taxon>
        <taxon>Streptosporangiaceae</taxon>
        <taxon>Microtetraspora</taxon>
    </lineage>
</organism>
<gene>
    <name evidence="6" type="ORF">ACFY05_07355</name>
</gene>
<evidence type="ECO:0000259" key="5">
    <source>
        <dbReference type="Pfam" id="PF00535"/>
    </source>
</evidence>
<reference evidence="6 7" key="1">
    <citation type="submission" date="2024-10" db="EMBL/GenBank/DDBJ databases">
        <title>The Natural Products Discovery Center: Release of the First 8490 Sequenced Strains for Exploring Actinobacteria Biosynthetic Diversity.</title>
        <authorList>
            <person name="Kalkreuter E."/>
            <person name="Kautsar S.A."/>
            <person name="Yang D."/>
            <person name="Bader C.D."/>
            <person name="Teijaro C.N."/>
            <person name="Fluegel L."/>
            <person name="Davis C.M."/>
            <person name="Simpson J.R."/>
            <person name="Lauterbach L."/>
            <person name="Steele A.D."/>
            <person name="Gui C."/>
            <person name="Meng S."/>
            <person name="Li G."/>
            <person name="Viehrig K."/>
            <person name="Ye F."/>
            <person name="Su P."/>
            <person name="Kiefer A.F."/>
            <person name="Nichols A."/>
            <person name="Cepeda A.J."/>
            <person name="Yan W."/>
            <person name="Fan B."/>
            <person name="Jiang Y."/>
            <person name="Adhikari A."/>
            <person name="Zheng C.-J."/>
            <person name="Schuster L."/>
            <person name="Cowan T.M."/>
            <person name="Smanski M.J."/>
            <person name="Chevrette M.G."/>
            <person name="De Carvalho L.P.S."/>
            <person name="Shen B."/>
        </authorList>
    </citation>
    <scope>NUCLEOTIDE SEQUENCE [LARGE SCALE GENOMIC DNA]</scope>
    <source>
        <strain evidence="6 7">NPDC001281</strain>
    </source>
</reference>
<dbReference type="InterPro" id="IPR029044">
    <property type="entry name" value="Nucleotide-diphossugar_trans"/>
</dbReference>
<evidence type="ECO:0000313" key="7">
    <source>
        <dbReference type="Proteomes" id="UP001602119"/>
    </source>
</evidence>
<feature type="region of interest" description="Disordered" evidence="4">
    <location>
        <begin position="81"/>
        <end position="154"/>
    </location>
</feature>
<name>A0ABW6V094_MICFU</name>
<dbReference type="Proteomes" id="UP001602119">
    <property type="component" value="Unassembled WGS sequence"/>
</dbReference>
<sequence length="154" mass="16164">MPTFERARFLPRAVGSLFAQTVTRWELIVVDDGSRDGTPEAVGPFRSDPRVRYVRLPRNLGLGAAANAGLGLCRGAFVASPAPGRSIRDSATAPSASGSTEGSTSSAARTGSPSRSGSAPRTAPTWTRSASTAVSARRASRPRRIRDPSAVTRR</sequence>
<feature type="compositionally biased region" description="Low complexity" evidence="4">
    <location>
        <begin position="90"/>
        <end position="137"/>
    </location>
</feature>
<keyword evidence="3" id="KW-0808">Transferase</keyword>
<comment type="similarity">
    <text evidence="1">Belongs to the glycosyltransferase 2 family.</text>
</comment>
<dbReference type="InterPro" id="IPR001173">
    <property type="entry name" value="Glyco_trans_2-like"/>
</dbReference>
<dbReference type="PANTHER" id="PTHR43685">
    <property type="entry name" value="GLYCOSYLTRANSFERASE"/>
    <property type="match status" value="1"/>
</dbReference>
<dbReference type="EMBL" id="JBIAXI010000004">
    <property type="protein sequence ID" value="MFF4772660.1"/>
    <property type="molecule type" value="Genomic_DNA"/>
</dbReference>
<evidence type="ECO:0000256" key="3">
    <source>
        <dbReference type="ARBA" id="ARBA00022679"/>
    </source>
</evidence>
<comment type="caution">
    <text evidence="6">The sequence shown here is derived from an EMBL/GenBank/DDBJ whole genome shotgun (WGS) entry which is preliminary data.</text>
</comment>
<dbReference type="CDD" id="cd00761">
    <property type="entry name" value="Glyco_tranf_GTA_type"/>
    <property type="match status" value="1"/>
</dbReference>
<dbReference type="Pfam" id="PF00535">
    <property type="entry name" value="Glycos_transf_2"/>
    <property type="match status" value="1"/>
</dbReference>
<evidence type="ECO:0000313" key="6">
    <source>
        <dbReference type="EMBL" id="MFF4772660.1"/>
    </source>
</evidence>
<evidence type="ECO:0000256" key="2">
    <source>
        <dbReference type="ARBA" id="ARBA00022676"/>
    </source>
</evidence>
<dbReference type="InterPro" id="IPR050834">
    <property type="entry name" value="Glycosyltransf_2"/>
</dbReference>
<evidence type="ECO:0000256" key="4">
    <source>
        <dbReference type="SAM" id="MobiDB-lite"/>
    </source>
</evidence>
<keyword evidence="2" id="KW-0328">Glycosyltransferase</keyword>
<dbReference type="RefSeq" id="WP_387341412.1">
    <property type="nucleotide sequence ID" value="NZ_JBIAXI010000004.1"/>
</dbReference>
<evidence type="ECO:0000256" key="1">
    <source>
        <dbReference type="ARBA" id="ARBA00006739"/>
    </source>
</evidence>
<dbReference type="PANTHER" id="PTHR43685:SF5">
    <property type="entry name" value="GLYCOSYLTRANSFERASE EPSE-RELATED"/>
    <property type="match status" value="1"/>
</dbReference>
<dbReference type="Gene3D" id="3.90.550.10">
    <property type="entry name" value="Spore Coat Polysaccharide Biosynthesis Protein SpsA, Chain A"/>
    <property type="match status" value="1"/>
</dbReference>
<protein>
    <submittedName>
        <fullName evidence="6">Glycosyltransferase family 2 protein</fullName>
    </submittedName>
</protein>
<keyword evidence="7" id="KW-1185">Reference proteome</keyword>
<dbReference type="SUPFAM" id="SSF53448">
    <property type="entry name" value="Nucleotide-diphospho-sugar transferases"/>
    <property type="match status" value="1"/>
</dbReference>
<proteinExistence type="inferred from homology"/>
<accession>A0ABW6V094</accession>